<evidence type="ECO:0000313" key="10">
    <source>
        <dbReference type="Proteomes" id="UP000578030"/>
    </source>
</evidence>
<evidence type="ECO:0000256" key="7">
    <source>
        <dbReference type="RuleBase" id="RU363032"/>
    </source>
</evidence>
<keyword evidence="5 7" id="KW-1133">Transmembrane helix</keyword>
<name>A0A7W4PPH5_9PROT</name>
<dbReference type="PANTHER" id="PTHR43163:SF6">
    <property type="entry name" value="DIPEPTIDE TRANSPORT SYSTEM PERMEASE PROTEIN DPPB-RELATED"/>
    <property type="match status" value="1"/>
</dbReference>
<dbReference type="Pfam" id="PF00528">
    <property type="entry name" value="BPD_transp_1"/>
    <property type="match status" value="1"/>
</dbReference>
<dbReference type="GO" id="GO:0005886">
    <property type="term" value="C:plasma membrane"/>
    <property type="evidence" value="ECO:0007669"/>
    <property type="project" value="UniProtKB-SubCell"/>
</dbReference>
<dbReference type="EMBL" id="JABEQM010000006">
    <property type="protein sequence ID" value="MBB2201836.1"/>
    <property type="molecule type" value="Genomic_DNA"/>
</dbReference>
<gene>
    <name evidence="9" type="ORF">HLH28_09645</name>
</gene>
<evidence type="ECO:0000259" key="8">
    <source>
        <dbReference type="PROSITE" id="PS50928"/>
    </source>
</evidence>
<accession>A0A7W4PPH5</accession>
<evidence type="ECO:0000256" key="2">
    <source>
        <dbReference type="ARBA" id="ARBA00022448"/>
    </source>
</evidence>
<dbReference type="InterPro" id="IPR035906">
    <property type="entry name" value="MetI-like_sf"/>
</dbReference>
<feature type="transmembrane region" description="Helical" evidence="7">
    <location>
        <begin position="172"/>
        <end position="190"/>
    </location>
</feature>
<dbReference type="AlphaFoldDB" id="A0A7W4PPH5"/>
<feature type="domain" description="ABC transmembrane type-1" evidence="8">
    <location>
        <begin position="90"/>
        <end position="291"/>
    </location>
</feature>
<keyword evidence="3" id="KW-1003">Cell membrane</keyword>
<comment type="caution">
    <text evidence="9">The sequence shown here is derived from an EMBL/GenBank/DDBJ whole genome shotgun (WGS) entry which is preliminary data.</text>
</comment>
<dbReference type="InterPro" id="IPR000515">
    <property type="entry name" value="MetI-like"/>
</dbReference>
<evidence type="ECO:0000256" key="4">
    <source>
        <dbReference type="ARBA" id="ARBA00022692"/>
    </source>
</evidence>
<keyword evidence="10" id="KW-1185">Reference proteome</keyword>
<dbReference type="SUPFAM" id="SSF161098">
    <property type="entry name" value="MetI-like"/>
    <property type="match status" value="1"/>
</dbReference>
<comment type="subcellular location">
    <subcellularLocation>
        <location evidence="1 7">Cell membrane</location>
        <topology evidence="1 7">Multi-pass membrane protein</topology>
    </subcellularLocation>
</comment>
<dbReference type="Proteomes" id="UP000578030">
    <property type="component" value="Unassembled WGS sequence"/>
</dbReference>
<feature type="transmembrane region" description="Helical" evidence="7">
    <location>
        <begin position="129"/>
        <end position="152"/>
    </location>
</feature>
<feature type="transmembrane region" description="Helical" evidence="7">
    <location>
        <begin position="94"/>
        <end position="117"/>
    </location>
</feature>
<evidence type="ECO:0000256" key="6">
    <source>
        <dbReference type="ARBA" id="ARBA00023136"/>
    </source>
</evidence>
<evidence type="ECO:0000256" key="1">
    <source>
        <dbReference type="ARBA" id="ARBA00004651"/>
    </source>
</evidence>
<sequence length="305" mass="33050">MKRIAATLLTAVAASILLFLLFELSPRSVAIATLGPFATPEQQTLWLQAHGYMQPPQVRYCRWLGHFLIGDFGQSRAFAAPVSSVLWPRLGHSLILVACFFAITLPVALPLGIAAGLREGSAVDRIVSAIAVATSALPPFASAVLLSALLVTRLHLVPGTSIMTEGWDWRQVVLPVLVLVLSDVGYLARITRTSMAEIMATPYIRAAILKGMSPARILFRHALRNAMITPFTIIMLQVNWAIGGVVVVEAFYSFHGIGTLLLQAALRKDLPLLEAATFVLVMIAGITQMLADIGYAFLNPRIRLS</sequence>
<proteinExistence type="inferred from homology"/>
<protein>
    <submittedName>
        <fullName evidence="9">ABC transporter permease</fullName>
    </submittedName>
</protein>
<comment type="similarity">
    <text evidence="7">Belongs to the binding-protein-dependent transport system permease family.</text>
</comment>
<feature type="transmembrane region" description="Helical" evidence="7">
    <location>
        <begin position="275"/>
        <end position="298"/>
    </location>
</feature>
<dbReference type="RefSeq" id="WP_182958205.1">
    <property type="nucleotide sequence ID" value="NZ_JABEQM010000006.1"/>
</dbReference>
<dbReference type="GO" id="GO:0055085">
    <property type="term" value="P:transmembrane transport"/>
    <property type="evidence" value="ECO:0007669"/>
    <property type="project" value="InterPro"/>
</dbReference>
<feature type="transmembrane region" description="Helical" evidence="7">
    <location>
        <begin position="226"/>
        <end position="255"/>
    </location>
</feature>
<keyword evidence="6 7" id="KW-0472">Membrane</keyword>
<keyword evidence="2 7" id="KW-0813">Transport</keyword>
<dbReference type="CDD" id="cd06261">
    <property type="entry name" value="TM_PBP2"/>
    <property type="match status" value="1"/>
</dbReference>
<evidence type="ECO:0000256" key="3">
    <source>
        <dbReference type="ARBA" id="ARBA00022475"/>
    </source>
</evidence>
<keyword evidence="4 7" id="KW-0812">Transmembrane</keyword>
<reference evidence="9 10" key="1">
    <citation type="submission" date="2020-04" db="EMBL/GenBank/DDBJ databases">
        <title>Description of novel Gluconacetobacter.</title>
        <authorList>
            <person name="Sombolestani A."/>
        </authorList>
    </citation>
    <scope>NUCLEOTIDE SEQUENCE [LARGE SCALE GENOMIC DNA]</scope>
    <source>
        <strain evidence="9 10">LMG 27802</strain>
    </source>
</reference>
<dbReference type="Gene3D" id="1.10.3720.10">
    <property type="entry name" value="MetI-like"/>
    <property type="match status" value="1"/>
</dbReference>
<evidence type="ECO:0000256" key="5">
    <source>
        <dbReference type="ARBA" id="ARBA00022989"/>
    </source>
</evidence>
<dbReference type="PROSITE" id="PS50928">
    <property type="entry name" value="ABC_TM1"/>
    <property type="match status" value="1"/>
</dbReference>
<organism evidence="9 10">
    <name type="scientific">Gluconacetobacter tumulisoli</name>
    <dbReference type="NCBI Taxonomy" id="1286189"/>
    <lineage>
        <taxon>Bacteria</taxon>
        <taxon>Pseudomonadati</taxon>
        <taxon>Pseudomonadota</taxon>
        <taxon>Alphaproteobacteria</taxon>
        <taxon>Acetobacterales</taxon>
        <taxon>Acetobacteraceae</taxon>
        <taxon>Gluconacetobacter</taxon>
    </lineage>
</organism>
<evidence type="ECO:0000313" key="9">
    <source>
        <dbReference type="EMBL" id="MBB2201836.1"/>
    </source>
</evidence>
<dbReference type="PANTHER" id="PTHR43163">
    <property type="entry name" value="DIPEPTIDE TRANSPORT SYSTEM PERMEASE PROTEIN DPPB-RELATED"/>
    <property type="match status" value="1"/>
</dbReference>